<keyword evidence="4" id="KW-1185">Reference proteome</keyword>
<feature type="domain" description="Transcription factor zinc-finger" evidence="2">
    <location>
        <begin position="2"/>
        <end position="42"/>
    </location>
</feature>
<accession>A0A5S5CK13</accession>
<reference evidence="3 4" key="1">
    <citation type="submission" date="2019-07" db="EMBL/GenBank/DDBJ databases">
        <title>Genomic Encyclopedia of Type Strains, Phase III (KMG-III): the genomes of soil and plant-associated and newly described type strains.</title>
        <authorList>
            <person name="Whitman W."/>
        </authorList>
    </citation>
    <scope>NUCLEOTIDE SEQUENCE [LARGE SCALE GENOMIC DNA]</scope>
    <source>
        <strain evidence="3 4">BL24</strain>
    </source>
</reference>
<sequence length="196" mass="21077">MKCPICTDVRMREVEKDGVLIDVCPDCKGVWLDRGELDKLLKDVRTLQNEYSRMEQQYYGGQPASNPPAGGLFDQYTKPSAQPPGNPSQPSAWTPQPGGGYSNSNPQSGYGGSSGSYGQPNYGNTPPPPSGGYGSHSAPPPQYGQKPKDGKYYPPQPGQQGYYGGHSSGGYGHGHGGKYPYKKKKNVLDVLGDLFE</sequence>
<comment type="caution">
    <text evidence="3">The sequence shown here is derived from an EMBL/GenBank/DDBJ whole genome shotgun (WGS) entry which is preliminary data.</text>
</comment>
<dbReference type="EMBL" id="VNHS01000001">
    <property type="protein sequence ID" value="TYP79075.1"/>
    <property type="molecule type" value="Genomic_DNA"/>
</dbReference>
<evidence type="ECO:0000313" key="3">
    <source>
        <dbReference type="EMBL" id="TYP79075.1"/>
    </source>
</evidence>
<name>A0A5S5CK13_9BACL</name>
<gene>
    <name evidence="3" type="ORF">BCM02_101191</name>
</gene>
<dbReference type="AlphaFoldDB" id="A0A5S5CK13"/>
<protein>
    <submittedName>
        <fullName evidence="3">TFIIB-like protein</fullName>
    </submittedName>
</protein>
<evidence type="ECO:0000259" key="2">
    <source>
        <dbReference type="Pfam" id="PF13453"/>
    </source>
</evidence>
<dbReference type="Proteomes" id="UP000323257">
    <property type="component" value="Unassembled WGS sequence"/>
</dbReference>
<feature type="compositionally biased region" description="Gly residues" evidence="1">
    <location>
        <begin position="161"/>
        <end position="174"/>
    </location>
</feature>
<dbReference type="Pfam" id="PF13453">
    <property type="entry name" value="Zn_ribbon_TFIIB"/>
    <property type="match status" value="1"/>
</dbReference>
<evidence type="ECO:0000313" key="4">
    <source>
        <dbReference type="Proteomes" id="UP000323257"/>
    </source>
</evidence>
<evidence type="ECO:0000256" key="1">
    <source>
        <dbReference type="SAM" id="MobiDB-lite"/>
    </source>
</evidence>
<feature type="region of interest" description="Disordered" evidence="1">
    <location>
        <begin position="58"/>
        <end position="183"/>
    </location>
</feature>
<organism evidence="3 4">
    <name type="scientific">Paenibacillus methanolicus</name>
    <dbReference type="NCBI Taxonomy" id="582686"/>
    <lineage>
        <taxon>Bacteria</taxon>
        <taxon>Bacillati</taxon>
        <taxon>Bacillota</taxon>
        <taxon>Bacilli</taxon>
        <taxon>Bacillales</taxon>
        <taxon>Paenibacillaceae</taxon>
        <taxon>Paenibacillus</taxon>
    </lineage>
</organism>
<dbReference type="RefSeq" id="WP_425466133.1">
    <property type="nucleotide sequence ID" value="NZ_VNHS01000001.1"/>
</dbReference>
<dbReference type="InterPro" id="IPR027392">
    <property type="entry name" value="TF_Znf"/>
</dbReference>
<proteinExistence type="predicted"/>